<reference evidence="2" key="1">
    <citation type="submission" date="2016-02" db="EMBL/GenBank/DDBJ databases">
        <title>WGS assembly of Manihot esculenta.</title>
        <authorList>
            <person name="Bredeson J.V."/>
            <person name="Prochnik S.E."/>
            <person name="Lyons J.B."/>
            <person name="Schmutz J."/>
            <person name="Grimwood J."/>
            <person name="Vrebalov J."/>
            <person name="Bart R.S."/>
            <person name="Amuge T."/>
            <person name="Ferguson M.E."/>
            <person name="Green R."/>
            <person name="Putnam N."/>
            <person name="Stites J."/>
            <person name="Rounsley S."/>
            <person name="Rokhsar D.S."/>
        </authorList>
    </citation>
    <scope>NUCLEOTIDE SEQUENCE [LARGE SCALE GENOMIC DNA]</scope>
    <source>
        <tissue evidence="2">Leaf</tissue>
    </source>
</reference>
<dbReference type="AlphaFoldDB" id="A0A2C9UV64"/>
<organism evidence="2">
    <name type="scientific">Manihot esculenta</name>
    <name type="common">Cassava</name>
    <name type="synonym">Jatropha manihot</name>
    <dbReference type="NCBI Taxonomy" id="3983"/>
    <lineage>
        <taxon>Eukaryota</taxon>
        <taxon>Viridiplantae</taxon>
        <taxon>Streptophyta</taxon>
        <taxon>Embryophyta</taxon>
        <taxon>Tracheophyta</taxon>
        <taxon>Spermatophyta</taxon>
        <taxon>Magnoliopsida</taxon>
        <taxon>eudicotyledons</taxon>
        <taxon>Gunneridae</taxon>
        <taxon>Pentapetalae</taxon>
        <taxon>rosids</taxon>
        <taxon>fabids</taxon>
        <taxon>Malpighiales</taxon>
        <taxon>Euphorbiaceae</taxon>
        <taxon>Crotonoideae</taxon>
        <taxon>Manihoteae</taxon>
        <taxon>Manihot</taxon>
    </lineage>
</organism>
<protein>
    <submittedName>
        <fullName evidence="2">Uncharacterized protein</fullName>
    </submittedName>
</protein>
<sequence>MGFLPKQGEKISKTYYMPNFFPNHDGIYLSTVNTSITLSILLVLARLLASKVNK</sequence>
<gene>
    <name evidence="2" type="ORF">MANES_12G057600</name>
</gene>
<keyword evidence="1" id="KW-0472">Membrane</keyword>
<evidence type="ECO:0000313" key="2">
    <source>
        <dbReference type="EMBL" id="OAY34918.1"/>
    </source>
</evidence>
<keyword evidence="1" id="KW-0812">Transmembrane</keyword>
<proteinExistence type="predicted"/>
<dbReference type="EMBL" id="CM004398">
    <property type="protein sequence ID" value="OAY34918.1"/>
    <property type="molecule type" value="Genomic_DNA"/>
</dbReference>
<accession>A0A2C9UV64</accession>
<evidence type="ECO:0000256" key="1">
    <source>
        <dbReference type="SAM" id="Phobius"/>
    </source>
</evidence>
<feature type="transmembrane region" description="Helical" evidence="1">
    <location>
        <begin position="27"/>
        <end position="49"/>
    </location>
</feature>
<keyword evidence="1" id="KW-1133">Transmembrane helix</keyword>
<name>A0A2C9UV64_MANES</name>